<name>A0ABX5XRN3_9BACT</name>
<sequence length="920" mass="98914">MPEHQQPRKRQAEYSGRELVRDVKAAARGRWSDLLQSAGMSADCLNGRGRPCPKCGGEDRYNAASDVNDTGAVFCRHCFNKSSRIKPGDGIASVAWLMDSGNGEAVRWLADRLGLVCDADGNAKPAETVDIITAVCRDKRMPIDAFKLFGVKEATRGRERYPVARVDVYNEAGSVHSYFDLWPGGKGKCKHGKGNAGIFFPGRLPADGETWLLVEGVKDAAVLVGLGYNAAGMPTNKLATKYARLFTGVDVVVVPDLDLAGVRGADYTAGGLSGIAATVAVARLPGIVKDKHGDDVRDVLRKPDGETLVHDAIREAATWEPKPDDNEADERPEVIVTMNEAAVTDEVVRWLGRLGWDSPWIKADRRDRVRVFVRGGVLVHAVESDDIDADGRLTVRDLPPCLIRERITQACSLMVEKESEDDIDIVPVRPPGWLIDAVFRRGTYGGAVRPLAGVVQSPTIRVDGSIVQSPGYDLQTGLIFRPSVAFPNVPDNPTKDDAAKAIADLLEVLADFPIFEDADRSAWLAMVLSMIGRSCIDGYVPLFAVTANIRGAGKSLLVDAATLIAYGHRAGRKAFTRNDDEMRKVITAVALAAMPSVLFDNLDIQLGGAALDAAITSSTWSDRVLGQSRMTGDLPMRTVWSATGNNMAFGSDVGRRVLPIRLQSPLETPEDRSGFRHPDLLSWIETERPRLAVAALTILRAYFVAGCPSQAGGDWGSFERWSAVVRGSIVWAGGADPLPTRATALAGDDTAALLGKLIVGIETADFSGVGLTTKEIERKTFGTQADDADHEALAEAVFEICGERFNGRKFGRRVRGFAGRVWQGRFIEADSARGGVARWRVRRADGGFGGFGGSNPPREDSDAKCSPNKPTAGDGGKPDRHTEHDSGRPETNPPNQPNPPGALFGDGLGDIPATGSAVEL</sequence>
<protein>
    <submittedName>
        <fullName evidence="3">Zinc-binding domain of primase-helicase</fullName>
    </submittedName>
</protein>
<dbReference type="RefSeq" id="WP_145209948.1">
    <property type="nucleotide sequence ID" value="NZ_CP036432.1"/>
</dbReference>
<dbReference type="SMART" id="SM00778">
    <property type="entry name" value="Prim_Zn_Ribbon"/>
    <property type="match status" value="1"/>
</dbReference>
<gene>
    <name evidence="3" type="ORF">TBK1r_22330</name>
</gene>
<dbReference type="Proteomes" id="UP000318081">
    <property type="component" value="Chromosome"/>
</dbReference>
<proteinExistence type="predicted"/>
<evidence type="ECO:0000259" key="2">
    <source>
        <dbReference type="SMART" id="SM00778"/>
    </source>
</evidence>
<keyword evidence="4" id="KW-1185">Reference proteome</keyword>
<dbReference type="EMBL" id="CP036432">
    <property type="protein sequence ID" value="QDV83296.1"/>
    <property type="molecule type" value="Genomic_DNA"/>
</dbReference>
<organism evidence="3 4">
    <name type="scientific">Stieleria magnilauensis</name>
    <dbReference type="NCBI Taxonomy" id="2527963"/>
    <lineage>
        <taxon>Bacteria</taxon>
        <taxon>Pseudomonadati</taxon>
        <taxon>Planctomycetota</taxon>
        <taxon>Planctomycetia</taxon>
        <taxon>Pirellulales</taxon>
        <taxon>Pirellulaceae</taxon>
        <taxon>Stieleria</taxon>
    </lineage>
</organism>
<accession>A0ABX5XRN3</accession>
<dbReference type="Pfam" id="PF08273">
    <property type="entry name" value="Zn_Ribbon_Prim"/>
    <property type="match status" value="1"/>
</dbReference>
<dbReference type="InterPro" id="IPR013237">
    <property type="entry name" value="Phage_T7_Gp4_N"/>
</dbReference>
<feature type="compositionally biased region" description="Pro residues" evidence="1">
    <location>
        <begin position="891"/>
        <end position="900"/>
    </location>
</feature>
<reference evidence="3 4" key="1">
    <citation type="submission" date="2019-02" db="EMBL/GenBank/DDBJ databases">
        <title>Deep-cultivation of Planctomycetes and their phenomic and genomic characterization uncovers novel biology.</title>
        <authorList>
            <person name="Wiegand S."/>
            <person name="Jogler M."/>
            <person name="Boedeker C."/>
            <person name="Pinto D."/>
            <person name="Vollmers J."/>
            <person name="Rivas-Marin E."/>
            <person name="Kohn T."/>
            <person name="Peeters S.H."/>
            <person name="Heuer A."/>
            <person name="Rast P."/>
            <person name="Oberbeckmann S."/>
            <person name="Bunk B."/>
            <person name="Jeske O."/>
            <person name="Meyerdierks A."/>
            <person name="Storesund J.E."/>
            <person name="Kallscheuer N."/>
            <person name="Luecker S."/>
            <person name="Lage O.M."/>
            <person name="Pohl T."/>
            <person name="Merkel B.J."/>
            <person name="Hornburger P."/>
            <person name="Mueller R.-W."/>
            <person name="Bruemmer F."/>
            <person name="Labrenz M."/>
            <person name="Spormann A.M."/>
            <person name="Op den Camp H."/>
            <person name="Overmann J."/>
            <person name="Amann R."/>
            <person name="Jetten M.S.M."/>
            <person name="Mascher T."/>
            <person name="Medema M.H."/>
            <person name="Devos D.P."/>
            <person name="Kaster A.-K."/>
            <person name="Ovreas L."/>
            <person name="Rohde M."/>
            <person name="Galperin M.Y."/>
            <person name="Jogler C."/>
        </authorList>
    </citation>
    <scope>NUCLEOTIDE SEQUENCE [LARGE SCALE GENOMIC DNA]</scope>
    <source>
        <strain evidence="3 4">TBK1r</strain>
    </source>
</reference>
<feature type="compositionally biased region" description="Basic and acidic residues" evidence="1">
    <location>
        <begin position="876"/>
        <end position="888"/>
    </location>
</feature>
<evidence type="ECO:0000256" key="1">
    <source>
        <dbReference type="SAM" id="MobiDB-lite"/>
    </source>
</evidence>
<feature type="region of interest" description="Disordered" evidence="1">
    <location>
        <begin position="845"/>
        <end position="920"/>
    </location>
</feature>
<evidence type="ECO:0000313" key="4">
    <source>
        <dbReference type="Proteomes" id="UP000318081"/>
    </source>
</evidence>
<evidence type="ECO:0000313" key="3">
    <source>
        <dbReference type="EMBL" id="QDV83296.1"/>
    </source>
</evidence>
<feature type="domain" description="DNA primase/helicase Gp4 N-terminal Bacteriophage T7-like" evidence="2">
    <location>
        <begin position="47"/>
        <end position="91"/>
    </location>
</feature>